<comment type="caution">
    <text evidence="1">The sequence shown here is derived from an EMBL/GenBank/DDBJ whole genome shotgun (WGS) entry which is preliminary data.</text>
</comment>
<name>A0A5B7EZK3_PORTR</name>
<sequence length="100" mass="11314">MSREWATRRATSEGALARAEVDSLREFCRAMIISVVRWSIERSVTSHSIPTTHGLQWFAWGNTYKNTSLLTSADENSWCDGRRAVMPGQRVASNSPLRRS</sequence>
<organism evidence="1 2">
    <name type="scientific">Portunus trituberculatus</name>
    <name type="common">Swimming crab</name>
    <name type="synonym">Neptunus trituberculatus</name>
    <dbReference type="NCBI Taxonomy" id="210409"/>
    <lineage>
        <taxon>Eukaryota</taxon>
        <taxon>Metazoa</taxon>
        <taxon>Ecdysozoa</taxon>
        <taxon>Arthropoda</taxon>
        <taxon>Crustacea</taxon>
        <taxon>Multicrustacea</taxon>
        <taxon>Malacostraca</taxon>
        <taxon>Eumalacostraca</taxon>
        <taxon>Eucarida</taxon>
        <taxon>Decapoda</taxon>
        <taxon>Pleocyemata</taxon>
        <taxon>Brachyura</taxon>
        <taxon>Eubrachyura</taxon>
        <taxon>Portunoidea</taxon>
        <taxon>Portunidae</taxon>
        <taxon>Portuninae</taxon>
        <taxon>Portunus</taxon>
    </lineage>
</organism>
<gene>
    <name evidence="1" type="ORF">E2C01_031799</name>
</gene>
<keyword evidence="2" id="KW-1185">Reference proteome</keyword>
<accession>A0A5B7EZK3</accession>
<dbReference type="AlphaFoldDB" id="A0A5B7EZK3"/>
<dbReference type="EMBL" id="VSRR010004032">
    <property type="protein sequence ID" value="MPC38293.1"/>
    <property type="molecule type" value="Genomic_DNA"/>
</dbReference>
<reference evidence="1 2" key="1">
    <citation type="submission" date="2019-05" db="EMBL/GenBank/DDBJ databases">
        <title>Another draft genome of Portunus trituberculatus and its Hox gene families provides insights of decapod evolution.</title>
        <authorList>
            <person name="Jeong J.-H."/>
            <person name="Song I."/>
            <person name="Kim S."/>
            <person name="Choi T."/>
            <person name="Kim D."/>
            <person name="Ryu S."/>
            <person name="Kim W."/>
        </authorList>
    </citation>
    <scope>NUCLEOTIDE SEQUENCE [LARGE SCALE GENOMIC DNA]</scope>
    <source>
        <tissue evidence="1">Muscle</tissue>
    </source>
</reference>
<evidence type="ECO:0000313" key="1">
    <source>
        <dbReference type="EMBL" id="MPC38293.1"/>
    </source>
</evidence>
<evidence type="ECO:0000313" key="2">
    <source>
        <dbReference type="Proteomes" id="UP000324222"/>
    </source>
</evidence>
<dbReference type="Proteomes" id="UP000324222">
    <property type="component" value="Unassembled WGS sequence"/>
</dbReference>
<protein>
    <submittedName>
        <fullName evidence="1">Uncharacterized protein</fullName>
    </submittedName>
</protein>
<proteinExistence type="predicted"/>